<dbReference type="Gene3D" id="3.40.50.300">
    <property type="entry name" value="P-loop containing nucleotide triphosphate hydrolases"/>
    <property type="match status" value="1"/>
</dbReference>
<dbReference type="PROSITE" id="PS50929">
    <property type="entry name" value="ABC_TM1F"/>
    <property type="match status" value="1"/>
</dbReference>
<feature type="domain" description="ABC transmembrane type-1" evidence="10">
    <location>
        <begin position="10"/>
        <end position="295"/>
    </location>
</feature>
<dbReference type="PROSITE" id="PS50893">
    <property type="entry name" value="ABC_TRANSPORTER_2"/>
    <property type="match status" value="1"/>
</dbReference>
<gene>
    <name evidence="11" type="ORF">QEG99_01040</name>
</gene>
<proteinExistence type="inferred from homology"/>
<evidence type="ECO:0000256" key="7">
    <source>
        <dbReference type="ARBA" id="ARBA00023136"/>
    </source>
</evidence>
<dbReference type="Pfam" id="PF00664">
    <property type="entry name" value="ABC_membrane"/>
    <property type="match status" value="1"/>
</dbReference>
<comment type="similarity">
    <text evidence="2">Belongs to the ABC transporter superfamily.</text>
</comment>
<dbReference type="SUPFAM" id="SSF52540">
    <property type="entry name" value="P-loop containing nucleoside triphosphate hydrolases"/>
    <property type="match status" value="1"/>
</dbReference>
<accession>A0ABY8LWC5</accession>
<evidence type="ECO:0000256" key="1">
    <source>
        <dbReference type="ARBA" id="ARBA00004651"/>
    </source>
</evidence>
<keyword evidence="3 8" id="KW-0812">Transmembrane</keyword>
<dbReference type="SUPFAM" id="SSF90123">
    <property type="entry name" value="ABC transporter transmembrane region"/>
    <property type="match status" value="1"/>
</dbReference>
<dbReference type="GO" id="GO:0005524">
    <property type="term" value="F:ATP binding"/>
    <property type="evidence" value="ECO:0007669"/>
    <property type="project" value="UniProtKB-KW"/>
</dbReference>
<dbReference type="EMBL" id="CP122979">
    <property type="protein sequence ID" value="WGI36853.1"/>
    <property type="molecule type" value="Genomic_DNA"/>
</dbReference>
<evidence type="ECO:0000259" key="9">
    <source>
        <dbReference type="PROSITE" id="PS50893"/>
    </source>
</evidence>
<dbReference type="InterPro" id="IPR036640">
    <property type="entry name" value="ABC1_TM_sf"/>
</dbReference>
<feature type="transmembrane region" description="Helical" evidence="8">
    <location>
        <begin position="124"/>
        <end position="146"/>
    </location>
</feature>
<keyword evidence="6 8" id="KW-1133">Transmembrane helix</keyword>
<feature type="transmembrane region" description="Helical" evidence="8">
    <location>
        <begin position="12"/>
        <end position="33"/>
    </location>
</feature>
<dbReference type="InterPro" id="IPR011527">
    <property type="entry name" value="ABC1_TM_dom"/>
</dbReference>
<evidence type="ECO:0000313" key="12">
    <source>
        <dbReference type="Proteomes" id="UP001179842"/>
    </source>
</evidence>
<dbReference type="Proteomes" id="UP001179842">
    <property type="component" value="Chromosome"/>
</dbReference>
<dbReference type="Gene3D" id="1.20.1560.10">
    <property type="entry name" value="ABC transporter type 1, transmembrane domain"/>
    <property type="match status" value="1"/>
</dbReference>
<evidence type="ECO:0000313" key="11">
    <source>
        <dbReference type="EMBL" id="WGI36853.1"/>
    </source>
</evidence>
<evidence type="ECO:0000256" key="4">
    <source>
        <dbReference type="ARBA" id="ARBA00022741"/>
    </source>
</evidence>
<keyword evidence="7 8" id="KW-0472">Membrane</keyword>
<dbReference type="InterPro" id="IPR039421">
    <property type="entry name" value="Type_1_exporter"/>
</dbReference>
<dbReference type="CDD" id="cd03228">
    <property type="entry name" value="ABCC_MRP_Like"/>
    <property type="match status" value="1"/>
</dbReference>
<dbReference type="InterPro" id="IPR003593">
    <property type="entry name" value="AAA+_ATPase"/>
</dbReference>
<dbReference type="PANTHER" id="PTHR24221">
    <property type="entry name" value="ATP-BINDING CASSETTE SUB-FAMILY B"/>
    <property type="match status" value="1"/>
</dbReference>
<dbReference type="PANTHER" id="PTHR24221:SF654">
    <property type="entry name" value="ATP-BINDING CASSETTE SUB-FAMILY B MEMBER 6"/>
    <property type="match status" value="1"/>
</dbReference>
<keyword evidence="4" id="KW-0547">Nucleotide-binding</keyword>
<dbReference type="Pfam" id="PF00005">
    <property type="entry name" value="ABC_tran"/>
    <property type="match status" value="1"/>
</dbReference>
<organism evidence="11 12">
    <name type="scientific">Mesomycoplasma lagogenitalium</name>
    <dbReference type="NCBI Taxonomy" id="171286"/>
    <lineage>
        <taxon>Bacteria</taxon>
        <taxon>Bacillati</taxon>
        <taxon>Mycoplasmatota</taxon>
        <taxon>Mycoplasmoidales</taxon>
        <taxon>Metamycoplasmataceae</taxon>
        <taxon>Mesomycoplasma</taxon>
    </lineage>
</organism>
<sequence length="523" mass="61073">MTKYFKNAKLLLFFAIVVSLIAVALPSVLIYFISIFIDNVTLNKITDFENNSIIIIAILGVLSILFLYLSYFLKDKLKMKFNVQLNKNITNVISNLSSKEVETNKSGTYLFWLKQRSQIISQTIFDLGFTFINMSFSLLFSLIVLFFLSWKIALIGLSITIVCAFIPLFLSSLAGNLHAKFNDESEKNISSLKNCFDSFMMLYYLNKEDKFTERANQIFEKNLNLVKTKQNKVILLEIINSSFLLIADISFFIVLGYYIYYENAGIGLLFTIPSVFSTLIYFFRITIYFFQQYVSTKEYIKLFADVKEHKIENKLLEFNKLEIKDLHFNYEDKQIIKNFNFVFEKGKKYAIIGPSGSGKSTFLKILLKEIEEYQGKILVNNQDLKNVDLKVWKNSFTYLDSKDFIFNDTVYNNVSLWEENKFEKVKEALIKVNLKNVDINDNVDKIINLSTGERQKINFARHFFRDKKVLFLDEALANLDKENVINIENLLLEDPSLTLINVTHHLKEPQKYDYVINLEDLWN</sequence>
<evidence type="ECO:0000259" key="10">
    <source>
        <dbReference type="PROSITE" id="PS50929"/>
    </source>
</evidence>
<dbReference type="InterPro" id="IPR027417">
    <property type="entry name" value="P-loop_NTPase"/>
</dbReference>
<keyword evidence="5 11" id="KW-0067">ATP-binding</keyword>
<protein>
    <submittedName>
        <fullName evidence="11">ABC transporter ATP-binding protein</fullName>
    </submittedName>
</protein>
<dbReference type="InterPro" id="IPR003439">
    <property type="entry name" value="ABC_transporter-like_ATP-bd"/>
</dbReference>
<name>A0ABY8LWC5_9BACT</name>
<dbReference type="SMART" id="SM00382">
    <property type="entry name" value="AAA"/>
    <property type="match status" value="1"/>
</dbReference>
<feature type="domain" description="ABC transporter" evidence="9">
    <location>
        <begin position="321"/>
        <end position="521"/>
    </location>
</feature>
<feature type="transmembrane region" description="Helical" evidence="8">
    <location>
        <begin position="233"/>
        <end position="260"/>
    </location>
</feature>
<evidence type="ECO:0000256" key="2">
    <source>
        <dbReference type="ARBA" id="ARBA00005417"/>
    </source>
</evidence>
<comment type="subcellular location">
    <subcellularLocation>
        <location evidence="1">Cell membrane</location>
        <topology evidence="1">Multi-pass membrane protein</topology>
    </subcellularLocation>
</comment>
<feature type="transmembrane region" description="Helical" evidence="8">
    <location>
        <begin position="152"/>
        <end position="170"/>
    </location>
</feature>
<evidence type="ECO:0000256" key="6">
    <source>
        <dbReference type="ARBA" id="ARBA00022989"/>
    </source>
</evidence>
<evidence type="ECO:0000256" key="5">
    <source>
        <dbReference type="ARBA" id="ARBA00022840"/>
    </source>
</evidence>
<feature type="transmembrane region" description="Helical" evidence="8">
    <location>
        <begin position="266"/>
        <end position="290"/>
    </location>
</feature>
<evidence type="ECO:0000256" key="3">
    <source>
        <dbReference type="ARBA" id="ARBA00022692"/>
    </source>
</evidence>
<dbReference type="RefSeq" id="WP_280102156.1">
    <property type="nucleotide sequence ID" value="NZ_CP122979.1"/>
</dbReference>
<feature type="transmembrane region" description="Helical" evidence="8">
    <location>
        <begin position="53"/>
        <end position="73"/>
    </location>
</feature>
<evidence type="ECO:0000256" key="8">
    <source>
        <dbReference type="SAM" id="Phobius"/>
    </source>
</evidence>
<reference evidence="11" key="1">
    <citation type="submission" date="2023-04" db="EMBL/GenBank/DDBJ databases">
        <title>Completed genome of Mycoplasma lagogenitalium type strain 12MS.</title>
        <authorList>
            <person name="Spergser J."/>
        </authorList>
    </citation>
    <scope>NUCLEOTIDE SEQUENCE</scope>
    <source>
        <strain evidence="11">12MS</strain>
    </source>
</reference>
<keyword evidence="12" id="KW-1185">Reference proteome</keyword>